<evidence type="ECO:0000313" key="4">
    <source>
        <dbReference type="Proteomes" id="UP000595663"/>
    </source>
</evidence>
<feature type="transmembrane region" description="Helical" evidence="1">
    <location>
        <begin position="84"/>
        <end position="103"/>
    </location>
</feature>
<dbReference type="PANTHER" id="PTHR22911">
    <property type="entry name" value="ACYL-MALONYL CONDENSING ENZYME-RELATED"/>
    <property type="match status" value="1"/>
</dbReference>
<dbReference type="InterPro" id="IPR000620">
    <property type="entry name" value="EamA_dom"/>
</dbReference>
<organism evidence="3 4">
    <name type="scientific">Amphritea japonica ATCC BAA-1530</name>
    <dbReference type="NCBI Taxonomy" id="1278309"/>
    <lineage>
        <taxon>Bacteria</taxon>
        <taxon>Pseudomonadati</taxon>
        <taxon>Pseudomonadota</taxon>
        <taxon>Gammaproteobacteria</taxon>
        <taxon>Oceanospirillales</taxon>
        <taxon>Oceanospirillaceae</taxon>
        <taxon>Amphritea</taxon>
    </lineage>
</organism>
<dbReference type="GO" id="GO:0016020">
    <property type="term" value="C:membrane"/>
    <property type="evidence" value="ECO:0007669"/>
    <property type="project" value="InterPro"/>
</dbReference>
<feature type="domain" description="EamA" evidence="2">
    <location>
        <begin position="54"/>
        <end position="182"/>
    </location>
</feature>
<dbReference type="InterPro" id="IPR037185">
    <property type="entry name" value="EmrE-like"/>
</dbReference>
<feature type="transmembrane region" description="Helical" evidence="1">
    <location>
        <begin position="189"/>
        <end position="210"/>
    </location>
</feature>
<feature type="transmembrane region" description="Helical" evidence="1">
    <location>
        <begin position="139"/>
        <end position="159"/>
    </location>
</feature>
<dbReference type="SUPFAM" id="SSF103481">
    <property type="entry name" value="Multidrug resistance efflux transporter EmrE"/>
    <property type="match status" value="2"/>
</dbReference>
<keyword evidence="1" id="KW-0472">Membrane</keyword>
<proteinExistence type="predicted"/>
<feature type="domain" description="EamA" evidence="2">
    <location>
        <begin position="193"/>
        <end position="319"/>
    </location>
</feature>
<dbReference type="AlphaFoldDB" id="A0A7R6PHF2"/>
<keyword evidence="1" id="KW-0812">Transmembrane</keyword>
<dbReference type="EMBL" id="AP014545">
    <property type="protein sequence ID" value="BBB26562.1"/>
    <property type="molecule type" value="Genomic_DNA"/>
</dbReference>
<keyword evidence="4" id="KW-1185">Reference proteome</keyword>
<dbReference type="Proteomes" id="UP000595663">
    <property type="component" value="Chromosome"/>
</dbReference>
<feature type="transmembrane region" description="Helical" evidence="1">
    <location>
        <begin position="115"/>
        <end position="133"/>
    </location>
</feature>
<feature type="transmembrane region" description="Helical" evidence="1">
    <location>
        <begin position="304"/>
        <end position="323"/>
    </location>
</feature>
<feature type="transmembrane region" description="Helical" evidence="1">
    <location>
        <begin position="222"/>
        <end position="243"/>
    </location>
</feature>
<gene>
    <name evidence="3" type="ORF">AMJAP_1971</name>
</gene>
<evidence type="ECO:0000259" key="2">
    <source>
        <dbReference type="Pfam" id="PF00892"/>
    </source>
</evidence>
<feature type="transmembrane region" description="Helical" evidence="1">
    <location>
        <begin position="249"/>
        <end position="267"/>
    </location>
</feature>
<evidence type="ECO:0000313" key="3">
    <source>
        <dbReference type="EMBL" id="BBB26562.1"/>
    </source>
</evidence>
<dbReference type="Pfam" id="PF00892">
    <property type="entry name" value="EamA"/>
    <property type="match status" value="2"/>
</dbReference>
<dbReference type="KEGG" id="ajp:AMJAP_1971"/>
<sequence>MILPYCFSRFQHCCLIEIQIQCRIISIHFAIRSRMHCVIMKKPERVSMNSEYLKGFLLTALGVLVLSFDALLIRLIDADSFSLLFWRGLLMSLTVAFWCRYRYPGKPFFYRDWPSIRSAGLYALCSIFFVSAINHTSVANVLVIISAQPLFAALIARVFIGEKSSASTWVAIIICMLGIVWVMKDSWSAPSLTGDLLAFCCAICLSAKFVNDRAVKHRDMTPALITAGLFIAITSLPNASPLALSGADWGWMLLLCVIVIPIAFVLITLGPTRISAAEVGMLMLLETVFGPLLVWLFINEAPSPSALQGGGVVIVTLLLHGYLKWRK</sequence>
<accession>A0A7R6PHF2</accession>
<name>A0A7R6PHF2_9GAMM</name>
<reference evidence="3 4" key="1">
    <citation type="journal article" date="2008" name="Int. J. Syst. Evol. Microbiol.">
        <title>Amphritea japonica sp. nov. and Amphritea balenae sp. nov., isolated from the sediment adjacent to sperm whale carcasses off Kagoshima, Japan.</title>
        <authorList>
            <person name="Miyazaki M."/>
            <person name="Nogi Y."/>
            <person name="Fujiwara Y."/>
            <person name="Kawato M."/>
            <person name="Nagahama T."/>
            <person name="Kubokawa K."/>
            <person name="Horikoshi K."/>
        </authorList>
    </citation>
    <scope>NUCLEOTIDE SEQUENCE [LARGE SCALE GENOMIC DNA]</scope>
    <source>
        <strain evidence="3 4">ATCC BAA-1530</strain>
    </source>
</reference>
<evidence type="ECO:0000256" key="1">
    <source>
        <dbReference type="SAM" id="Phobius"/>
    </source>
</evidence>
<keyword evidence="1" id="KW-1133">Transmembrane helix</keyword>
<feature type="transmembrane region" description="Helical" evidence="1">
    <location>
        <begin position="166"/>
        <end position="183"/>
    </location>
</feature>
<protein>
    <recommendedName>
        <fullName evidence="2">EamA domain-containing protein</fullName>
    </recommendedName>
</protein>
<feature type="transmembrane region" description="Helical" evidence="1">
    <location>
        <begin position="52"/>
        <end position="72"/>
    </location>
</feature>
<feature type="transmembrane region" description="Helical" evidence="1">
    <location>
        <begin position="279"/>
        <end position="298"/>
    </location>
</feature>